<protein>
    <submittedName>
        <fullName evidence="2">Uncharacterized protein</fullName>
    </submittedName>
</protein>
<accession>A0AAD7QM68</accession>
<dbReference type="RefSeq" id="XP_056041174.1">
    <property type="nucleotide sequence ID" value="XM_056185279.1"/>
</dbReference>
<sequence>MEFIFRATLILLALAYCAAADRYISKTELCLYKGHMQQSDFTFVWLEEKHNQNIVPFFYLHDLGISEFKTVKLALKDGSVKNALLYLYRNNQRENVNVAFVNYDKTAYHFSGGKKPDSEMWRIVGGRQIDIDLGSCAEPEYNWESAVSSTKATVQGYVEQFYDP</sequence>
<evidence type="ECO:0000313" key="2">
    <source>
        <dbReference type="EMBL" id="KAJ8097724.1"/>
    </source>
</evidence>
<feature type="signal peptide" evidence="1">
    <location>
        <begin position="1"/>
        <end position="20"/>
    </location>
</feature>
<dbReference type="AlphaFoldDB" id="A0AAD7QM68"/>
<comment type="caution">
    <text evidence="2">The sequence shown here is derived from an EMBL/GenBank/DDBJ whole genome shotgun (WGS) entry which is preliminary data.</text>
</comment>
<organism evidence="2 3">
    <name type="scientific">Lipomyces tetrasporus</name>
    <dbReference type="NCBI Taxonomy" id="54092"/>
    <lineage>
        <taxon>Eukaryota</taxon>
        <taxon>Fungi</taxon>
        <taxon>Dikarya</taxon>
        <taxon>Ascomycota</taxon>
        <taxon>Saccharomycotina</taxon>
        <taxon>Lipomycetes</taxon>
        <taxon>Lipomycetales</taxon>
        <taxon>Lipomycetaceae</taxon>
        <taxon>Lipomyces</taxon>
    </lineage>
</organism>
<evidence type="ECO:0000313" key="3">
    <source>
        <dbReference type="Proteomes" id="UP001217417"/>
    </source>
</evidence>
<feature type="chain" id="PRO_5041954432" evidence="1">
    <location>
        <begin position="21"/>
        <end position="164"/>
    </location>
</feature>
<dbReference type="EMBL" id="JARPMG010000010">
    <property type="protein sequence ID" value="KAJ8097724.1"/>
    <property type="molecule type" value="Genomic_DNA"/>
</dbReference>
<name>A0AAD7QM68_9ASCO</name>
<gene>
    <name evidence="2" type="ORF">POJ06DRAFT_20256</name>
</gene>
<evidence type="ECO:0000256" key="1">
    <source>
        <dbReference type="SAM" id="SignalP"/>
    </source>
</evidence>
<keyword evidence="1" id="KW-0732">Signal</keyword>
<reference evidence="2" key="1">
    <citation type="submission" date="2023-03" db="EMBL/GenBank/DDBJ databases">
        <title>Near-Complete genome sequence of Lipomyces tetrasporous NRRL Y-64009, an oleaginous yeast capable of growing on lignocellulosic hydrolysates.</title>
        <authorList>
            <consortium name="Lawrence Berkeley National Laboratory"/>
            <person name="Jagtap S.S."/>
            <person name="Liu J.-J."/>
            <person name="Walukiewicz H.E."/>
            <person name="Pangilinan J."/>
            <person name="Lipzen A."/>
            <person name="Ahrendt S."/>
            <person name="Koriabine M."/>
            <person name="Cobaugh K."/>
            <person name="Salamov A."/>
            <person name="Yoshinaga Y."/>
            <person name="Ng V."/>
            <person name="Daum C."/>
            <person name="Grigoriev I.V."/>
            <person name="Slininger P.J."/>
            <person name="Dien B.S."/>
            <person name="Jin Y.-S."/>
            <person name="Rao C.V."/>
        </authorList>
    </citation>
    <scope>NUCLEOTIDE SEQUENCE</scope>
    <source>
        <strain evidence="2">NRRL Y-64009</strain>
    </source>
</reference>
<dbReference type="GeneID" id="80880445"/>
<proteinExistence type="predicted"/>
<keyword evidence="3" id="KW-1185">Reference proteome</keyword>
<dbReference type="Proteomes" id="UP001217417">
    <property type="component" value="Unassembled WGS sequence"/>
</dbReference>